<evidence type="ECO:0000256" key="1">
    <source>
        <dbReference type="SAM" id="MobiDB-lite"/>
    </source>
</evidence>
<organism evidence="2 3">
    <name type="scientific">Dissostichus mawsoni</name>
    <name type="common">Antarctic cod</name>
    <dbReference type="NCBI Taxonomy" id="36200"/>
    <lineage>
        <taxon>Eukaryota</taxon>
        <taxon>Metazoa</taxon>
        <taxon>Chordata</taxon>
        <taxon>Craniata</taxon>
        <taxon>Vertebrata</taxon>
        <taxon>Euteleostomi</taxon>
        <taxon>Actinopterygii</taxon>
        <taxon>Neopterygii</taxon>
        <taxon>Teleostei</taxon>
        <taxon>Neoteleostei</taxon>
        <taxon>Acanthomorphata</taxon>
        <taxon>Eupercaria</taxon>
        <taxon>Perciformes</taxon>
        <taxon>Notothenioidei</taxon>
        <taxon>Nototheniidae</taxon>
        <taxon>Dissostichus</taxon>
    </lineage>
</organism>
<name>A0A7J5XYK9_DISMA</name>
<dbReference type="AlphaFoldDB" id="A0A7J5XYK9"/>
<sequence length="201" mass="22453">MLEALWPQTPLKPTEIKKQCSMEHGLGEEYEQNKRPMRDGRRLHGTGCGWRLRDCKAGWEGKGGLQKINIARWTDGRCMGVIKGDLNPVVLMAARGRPPPTPEHSQRGGEDNRWRGFSLFDGQKEKGGGKQGVGRGQAGHRDTMEADSISCLVSIPVKRPVKMRRRNTQGTRRTNCSALPEAELHSAGLHYRSPAPHLPFR</sequence>
<dbReference type="EMBL" id="JAAKFY010000019">
    <property type="protein sequence ID" value="KAF3841913.1"/>
    <property type="molecule type" value="Genomic_DNA"/>
</dbReference>
<reference evidence="2 3" key="1">
    <citation type="submission" date="2020-03" db="EMBL/GenBank/DDBJ databases">
        <title>Dissostichus mawsoni Genome sequencing and assembly.</title>
        <authorList>
            <person name="Park H."/>
        </authorList>
    </citation>
    <scope>NUCLEOTIDE SEQUENCE [LARGE SCALE GENOMIC DNA]</scope>
    <source>
        <strain evidence="2">DM0001</strain>
        <tissue evidence="2">Muscle</tissue>
    </source>
</reference>
<comment type="caution">
    <text evidence="2">The sequence shown here is derived from an EMBL/GenBank/DDBJ whole genome shotgun (WGS) entry which is preliminary data.</text>
</comment>
<feature type="region of interest" description="Disordered" evidence="1">
    <location>
        <begin position="120"/>
        <end position="141"/>
    </location>
</feature>
<evidence type="ECO:0000313" key="2">
    <source>
        <dbReference type="EMBL" id="KAF3841913.1"/>
    </source>
</evidence>
<proteinExistence type="predicted"/>
<protein>
    <submittedName>
        <fullName evidence="2">Uncharacterized protein</fullName>
    </submittedName>
</protein>
<dbReference type="Proteomes" id="UP000518266">
    <property type="component" value="Unassembled WGS sequence"/>
</dbReference>
<gene>
    <name evidence="2" type="ORF">F7725_023864</name>
</gene>
<accession>A0A7J5XYK9</accession>
<evidence type="ECO:0000313" key="3">
    <source>
        <dbReference type="Proteomes" id="UP000518266"/>
    </source>
</evidence>
<keyword evidence="3" id="KW-1185">Reference proteome</keyword>